<reference evidence="2" key="3">
    <citation type="journal article" date="2017" name="Nature">
        <title>Genome sequence of the progenitor of the wheat D genome Aegilops tauschii.</title>
        <authorList>
            <person name="Luo M.C."/>
            <person name="Gu Y.Q."/>
            <person name="Puiu D."/>
            <person name="Wang H."/>
            <person name="Twardziok S.O."/>
            <person name="Deal K.R."/>
            <person name="Huo N."/>
            <person name="Zhu T."/>
            <person name="Wang L."/>
            <person name="Wang Y."/>
            <person name="McGuire P.E."/>
            <person name="Liu S."/>
            <person name="Long H."/>
            <person name="Ramasamy R.K."/>
            <person name="Rodriguez J.C."/>
            <person name="Van S.L."/>
            <person name="Yuan L."/>
            <person name="Wang Z."/>
            <person name="Xia Z."/>
            <person name="Xiao L."/>
            <person name="Anderson O.D."/>
            <person name="Ouyang S."/>
            <person name="Liang Y."/>
            <person name="Zimin A.V."/>
            <person name="Pertea G."/>
            <person name="Qi P."/>
            <person name="Bennetzen J.L."/>
            <person name="Dai X."/>
            <person name="Dawson M.W."/>
            <person name="Muller H.G."/>
            <person name="Kugler K."/>
            <person name="Rivarola-Duarte L."/>
            <person name="Spannagl M."/>
            <person name="Mayer K.F.X."/>
            <person name="Lu F.H."/>
            <person name="Bevan M.W."/>
            <person name="Leroy P."/>
            <person name="Li P."/>
            <person name="You F.M."/>
            <person name="Sun Q."/>
            <person name="Liu Z."/>
            <person name="Lyons E."/>
            <person name="Wicker T."/>
            <person name="Salzberg S.L."/>
            <person name="Devos K.M."/>
            <person name="Dvorak J."/>
        </authorList>
    </citation>
    <scope>NUCLEOTIDE SEQUENCE [LARGE SCALE GENOMIC DNA]</scope>
    <source>
        <strain evidence="2">cv. AL8/78</strain>
    </source>
</reference>
<dbReference type="Gramene" id="AET1Gv20016700.2">
    <property type="protein sequence ID" value="AET1Gv20016700.2"/>
    <property type="gene ID" value="AET1Gv20016700"/>
</dbReference>
<evidence type="ECO:0000256" key="1">
    <source>
        <dbReference type="SAM" id="Phobius"/>
    </source>
</evidence>
<evidence type="ECO:0000313" key="3">
    <source>
        <dbReference type="Proteomes" id="UP000015105"/>
    </source>
</evidence>
<protein>
    <submittedName>
        <fullName evidence="2">Uncharacterized protein</fullName>
    </submittedName>
</protein>
<dbReference type="EnsemblPlants" id="AET1Gv20016700.2">
    <property type="protein sequence ID" value="AET1Gv20016700.2"/>
    <property type="gene ID" value="AET1Gv20016700"/>
</dbReference>
<keyword evidence="1" id="KW-0472">Membrane</keyword>
<reference evidence="3" key="1">
    <citation type="journal article" date="2014" name="Science">
        <title>Ancient hybridizations among the ancestral genomes of bread wheat.</title>
        <authorList>
            <consortium name="International Wheat Genome Sequencing Consortium,"/>
            <person name="Marcussen T."/>
            <person name="Sandve S.R."/>
            <person name="Heier L."/>
            <person name="Spannagl M."/>
            <person name="Pfeifer M."/>
            <person name="Jakobsen K.S."/>
            <person name="Wulff B.B."/>
            <person name="Steuernagel B."/>
            <person name="Mayer K.F."/>
            <person name="Olsen O.A."/>
        </authorList>
    </citation>
    <scope>NUCLEOTIDE SEQUENCE [LARGE SCALE GENOMIC DNA]</scope>
    <source>
        <strain evidence="3">cv. AL8/78</strain>
    </source>
</reference>
<dbReference type="AlphaFoldDB" id="A0A452XIN6"/>
<reference evidence="2" key="5">
    <citation type="journal article" date="2021" name="G3 (Bethesda)">
        <title>Aegilops tauschii genome assembly Aet v5.0 features greater sequence contiguity and improved annotation.</title>
        <authorList>
            <person name="Wang L."/>
            <person name="Zhu T."/>
            <person name="Rodriguez J.C."/>
            <person name="Deal K.R."/>
            <person name="Dubcovsky J."/>
            <person name="McGuire P.E."/>
            <person name="Lux T."/>
            <person name="Spannagl M."/>
            <person name="Mayer K.F.X."/>
            <person name="Baldrich P."/>
            <person name="Meyers B.C."/>
            <person name="Huo N."/>
            <person name="Gu Y.Q."/>
            <person name="Zhou H."/>
            <person name="Devos K.M."/>
            <person name="Bennetzen J.L."/>
            <person name="Unver T."/>
            <person name="Budak H."/>
            <person name="Gulick P.J."/>
            <person name="Galiba G."/>
            <person name="Kalapos B."/>
            <person name="Nelson D.R."/>
            <person name="Li P."/>
            <person name="You F.M."/>
            <person name="Luo M.C."/>
            <person name="Dvorak J."/>
        </authorList>
    </citation>
    <scope>NUCLEOTIDE SEQUENCE [LARGE SCALE GENOMIC DNA]</scope>
    <source>
        <strain evidence="2">cv. AL8/78</strain>
    </source>
</reference>
<feature type="transmembrane region" description="Helical" evidence="1">
    <location>
        <begin position="12"/>
        <end position="31"/>
    </location>
</feature>
<dbReference type="Pfam" id="PF05753">
    <property type="entry name" value="TRAP_beta"/>
    <property type="match status" value="1"/>
</dbReference>
<proteinExistence type="predicted"/>
<dbReference type="Proteomes" id="UP000015105">
    <property type="component" value="Chromosome 1D"/>
</dbReference>
<keyword evidence="1" id="KW-0812">Transmembrane</keyword>
<reference evidence="3" key="2">
    <citation type="journal article" date="2017" name="Nat. Plants">
        <title>The Aegilops tauschii genome reveals multiple impacts of transposons.</title>
        <authorList>
            <person name="Zhao G."/>
            <person name="Zou C."/>
            <person name="Li K."/>
            <person name="Wang K."/>
            <person name="Li T."/>
            <person name="Gao L."/>
            <person name="Zhang X."/>
            <person name="Wang H."/>
            <person name="Yang Z."/>
            <person name="Liu X."/>
            <person name="Jiang W."/>
            <person name="Mao L."/>
            <person name="Kong X."/>
            <person name="Jiao Y."/>
            <person name="Jia J."/>
        </authorList>
    </citation>
    <scope>NUCLEOTIDE SEQUENCE [LARGE SCALE GENOMIC DNA]</scope>
    <source>
        <strain evidence="3">cv. AL8/78</strain>
    </source>
</reference>
<reference evidence="2" key="4">
    <citation type="submission" date="2019-03" db="UniProtKB">
        <authorList>
            <consortium name="EnsemblPlants"/>
        </authorList>
    </citation>
    <scope>IDENTIFICATION</scope>
</reference>
<evidence type="ECO:0000313" key="2">
    <source>
        <dbReference type="EnsemblPlants" id="AET1Gv20016700.2"/>
    </source>
</evidence>
<sequence length="59" mass="6084">TGFSHHVFPGGANDGAVILLLVVGDASFVVAHKKVKLSRPGPGVERLAVTLDLYNQGSA</sequence>
<accession>A0A452XIN6</accession>
<organism evidence="2 3">
    <name type="scientific">Aegilops tauschii subsp. strangulata</name>
    <name type="common">Goatgrass</name>
    <dbReference type="NCBI Taxonomy" id="200361"/>
    <lineage>
        <taxon>Eukaryota</taxon>
        <taxon>Viridiplantae</taxon>
        <taxon>Streptophyta</taxon>
        <taxon>Embryophyta</taxon>
        <taxon>Tracheophyta</taxon>
        <taxon>Spermatophyta</taxon>
        <taxon>Magnoliopsida</taxon>
        <taxon>Liliopsida</taxon>
        <taxon>Poales</taxon>
        <taxon>Poaceae</taxon>
        <taxon>BOP clade</taxon>
        <taxon>Pooideae</taxon>
        <taxon>Triticodae</taxon>
        <taxon>Triticeae</taxon>
        <taxon>Triticinae</taxon>
        <taxon>Aegilops</taxon>
    </lineage>
</organism>
<keyword evidence="1" id="KW-1133">Transmembrane helix</keyword>
<name>A0A452XIN6_AEGTS</name>
<keyword evidence="3" id="KW-1185">Reference proteome</keyword>